<dbReference type="RefSeq" id="XP_046041845.1">
    <property type="nucleotide sequence ID" value="XM_046188990.1"/>
</dbReference>
<dbReference type="GeneID" id="70218944"/>
<keyword evidence="2" id="KW-1185">Reference proteome</keyword>
<dbReference type="Proteomes" id="UP000720189">
    <property type="component" value="Unassembled WGS sequence"/>
</dbReference>
<feature type="non-terminal residue" evidence="1">
    <location>
        <position position="1"/>
    </location>
</feature>
<evidence type="ECO:0000313" key="1">
    <source>
        <dbReference type="EMBL" id="KAH7216864.1"/>
    </source>
</evidence>
<organism evidence="1 2">
    <name type="scientific">Fusarium redolens</name>
    <dbReference type="NCBI Taxonomy" id="48865"/>
    <lineage>
        <taxon>Eukaryota</taxon>
        <taxon>Fungi</taxon>
        <taxon>Dikarya</taxon>
        <taxon>Ascomycota</taxon>
        <taxon>Pezizomycotina</taxon>
        <taxon>Sordariomycetes</taxon>
        <taxon>Hypocreomycetidae</taxon>
        <taxon>Hypocreales</taxon>
        <taxon>Nectriaceae</taxon>
        <taxon>Fusarium</taxon>
        <taxon>Fusarium redolens species complex</taxon>
    </lineage>
</organism>
<evidence type="ECO:0000313" key="2">
    <source>
        <dbReference type="Proteomes" id="UP000720189"/>
    </source>
</evidence>
<reference evidence="1" key="1">
    <citation type="journal article" date="2021" name="Nat. Commun.">
        <title>Genetic determinants of endophytism in the Arabidopsis root mycobiome.</title>
        <authorList>
            <person name="Mesny F."/>
            <person name="Miyauchi S."/>
            <person name="Thiergart T."/>
            <person name="Pickel B."/>
            <person name="Atanasova L."/>
            <person name="Karlsson M."/>
            <person name="Huettel B."/>
            <person name="Barry K.W."/>
            <person name="Haridas S."/>
            <person name="Chen C."/>
            <person name="Bauer D."/>
            <person name="Andreopoulos W."/>
            <person name="Pangilinan J."/>
            <person name="LaButti K."/>
            <person name="Riley R."/>
            <person name="Lipzen A."/>
            <person name="Clum A."/>
            <person name="Drula E."/>
            <person name="Henrissat B."/>
            <person name="Kohler A."/>
            <person name="Grigoriev I.V."/>
            <person name="Martin F.M."/>
            <person name="Hacquard S."/>
        </authorList>
    </citation>
    <scope>NUCLEOTIDE SEQUENCE</scope>
    <source>
        <strain evidence="1">MPI-CAGE-AT-0023</strain>
    </source>
</reference>
<sequence length="65" mass="7069">PSLSTLAELVFGLSLALRTERLTDGRPSSMVLKYFSGILAYSKVTKSFLNAYACTPHLSGLAYIQ</sequence>
<dbReference type="EMBL" id="JAGMUX010000029">
    <property type="protein sequence ID" value="KAH7216864.1"/>
    <property type="molecule type" value="Genomic_DNA"/>
</dbReference>
<accession>A0A9P9JPU4</accession>
<dbReference type="OrthoDB" id="4845846at2759"/>
<gene>
    <name evidence="1" type="ORF">BKA55DRAFT_528292</name>
</gene>
<comment type="caution">
    <text evidence="1">The sequence shown here is derived from an EMBL/GenBank/DDBJ whole genome shotgun (WGS) entry which is preliminary data.</text>
</comment>
<name>A0A9P9JPU4_FUSRE</name>
<proteinExistence type="predicted"/>
<protein>
    <submittedName>
        <fullName evidence="1">Uncharacterized protein</fullName>
    </submittedName>
</protein>
<dbReference type="AlphaFoldDB" id="A0A9P9JPU4"/>